<dbReference type="AlphaFoldDB" id="A0A218NLV5"/>
<sequence length="121" mass="13938">MRRMVSSLEFDKEVLVVQPSKLPEKEQLTIIEIGLDDIDSASSFVSYLSEMYGFPKSSMWYDLRRLKEKGLVDFAAKGEKGKALRLTEKGIQIYKGFSAEKMKIINKFASKFIDEDSYSEY</sequence>
<evidence type="ECO:0000313" key="2">
    <source>
        <dbReference type="Proteomes" id="UP000197679"/>
    </source>
</evidence>
<dbReference type="InterPro" id="IPR036390">
    <property type="entry name" value="WH_DNA-bd_sf"/>
</dbReference>
<name>A0A218NLV5_9ARCH</name>
<keyword evidence="2" id="KW-1185">Reference proteome</keyword>
<proteinExistence type="predicted"/>
<dbReference type="SUPFAM" id="SSF46785">
    <property type="entry name" value="Winged helix' DNA-binding domain"/>
    <property type="match status" value="1"/>
</dbReference>
<accession>A0A218NLV5</accession>
<protein>
    <submittedName>
        <fullName evidence="1">WHTH transcriptional regulator</fullName>
    </submittedName>
</protein>
<evidence type="ECO:0000313" key="1">
    <source>
        <dbReference type="EMBL" id="ASI13453.1"/>
    </source>
</evidence>
<organism evidence="1 2">
    <name type="scientific">Candidatus Mancarchaeum acidiphilum</name>
    <dbReference type="NCBI Taxonomy" id="1920749"/>
    <lineage>
        <taxon>Archaea</taxon>
        <taxon>Candidatus Micrarchaeota</taxon>
        <taxon>Candidatus Mancarchaeum</taxon>
    </lineage>
</organism>
<gene>
    <name evidence="1" type="ORF">Mia14_0111</name>
</gene>
<dbReference type="Proteomes" id="UP000197679">
    <property type="component" value="Chromosome"/>
</dbReference>
<dbReference type="InterPro" id="IPR036388">
    <property type="entry name" value="WH-like_DNA-bd_sf"/>
</dbReference>
<dbReference type="Gene3D" id="1.10.10.10">
    <property type="entry name" value="Winged helix-like DNA-binding domain superfamily/Winged helix DNA-binding domain"/>
    <property type="match status" value="1"/>
</dbReference>
<dbReference type="EMBL" id="CP019964">
    <property type="protein sequence ID" value="ASI13453.1"/>
    <property type="molecule type" value="Genomic_DNA"/>
</dbReference>
<dbReference type="KEGG" id="marh:Mia14_0111"/>
<reference evidence="1 2" key="1">
    <citation type="journal article" date="2017" name="Nat. Commun.">
        <title>'ARMAN' archaea depend on association with euryarchaeal host in culture and in situ.</title>
        <authorList>
            <person name="Golyshina O."/>
            <person name="Toshchakov S."/>
            <person name="Makarova K."/>
            <person name="Gavrilov S."/>
            <person name="Korzhenkov A."/>
            <person name="La Cono V."/>
            <person name="Arcadi E."/>
            <person name="Nechitaylo T."/>
            <person name="Ferrer M."/>
            <person name="Kublanov I."/>
            <person name="Wolf Y."/>
            <person name="Yakimov M."/>
            <person name="Golyshin P."/>
            <person name="Slesarev A."/>
            <person name="Kozyavkin S."/>
        </authorList>
    </citation>
    <scope>NUCLEOTIDE SEQUENCE [LARGE SCALE GENOMIC DNA]</scope>
    <source>
        <strain evidence="1 2">Mia14</strain>
    </source>
</reference>